<reference evidence="3 4" key="1">
    <citation type="submission" date="2016-11" db="EMBL/GenBank/DDBJ databases">
        <title>Comparative genomics of Acidibacillus ferroxidans species.</title>
        <authorList>
            <person name="Oliveira G."/>
            <person name="Nunes G."/>
            <person name="Oliveira R."/>
            <person name="Araujo F."/>
            <person name="Salim A."/>
            <person name="Scholte L."/>
            <person name="Morais D."/>
            <person name="Nancucheo I."/>
            <person name="Johnson D.B."/>
            <person name="Grail B."/>
            <person name="Bittencourt J."/>
            <person name="Valadares R."/>
        </authorList>
    </citation>
    <scope>NUCLEOTIDE SEQUENCE [LARGE SCALE GENOMIC DNA]</scope>
    <source>
        <strain evidence="3 4">Y002</strain>
    </source>
</reference>
<dbReference type="EMBL" id="MPDK01000050">
    <property type="protein sequence ID" value="PWI54694.1"/>
    <property type="molecule type" value="Genomic_DNA"/>
</dbReference>
<dbReference type="Pfam" id="PF09851">
    <property type="entry name" value="SHOCT"/>
    <property type="match status" value="1"/>
</dbReference>
<gene>
    <name evidence="3" type="ORF">BM613_13680</name>
</gene>
<accession>A0A2U3D0B8</accession>
<evidence type="ECO:0000259" key="2">
    <source>
        <dbReference type="Pfam" id="PF09851"/>
    </source>
</evidence>
<keyword evidence="4" id="KW-1185">Reference proteome</keyword>
<keyword evidence="1" id="KW-1133">Transmembrane helix</keyword>
<feature type="transmembrane region" description="Helical" evidence="1">
    <location>
        <begin position="12"/>
        <end position="35"/>
    </location>
</feature>
<dbReference type="InterPro" id="IPR018649">
    <property type="entry name" value="SHOCT"/>
</dbReference>
<organism evidence="3 4">
    <name type="scientific">Sulfoacidibacillus thermotolerans</name>
    <name type="common">Acidibacillus sulfuroxidans</name>
    <dbReference type="NCBI Taxonomy" id="1765684"/>
    <lineage>
        <taxon>Bacteria</taxon>
        <taxon>Bacillati</taxon>
        <taxon>Bacillota</taxon>
        <taxon>Bacilli</taxon>
        <taxon>Bacillales</taxon>
        <taxon>Alicyclobacillaceae</taxon>
        <taxon>Sulfoacidibacillus</taxon>
    </lineage>
</organism>
<feature type="domain" description="SHOCT" evidence="2">
    <location>
        <begin position="49"/>
        <end position="75"/>
    </location>
</feature>
<proteinExistence type="predicted"/>
<evidence type="ECO:0000313" key="4">
    <source>
        <dbReference type="Proteomes" id="UP000245380"/>
    </source>
</evidence>
<comment type="caution">
    <text evidence="3">The sequence shown here is derived from an EMBL/GenBank/DDBJ whole genome shotgun (WGS) entry which is preliminary data.</text>
</comment>
<dbReference type="AlphaFoldDB" id="A0A2U3D0B8"/>
<keyword evidence="1" id="KW-0472">Membrane</keyword>
<name>A0A2U3D0B8_SULT2</name>
<evidence type="ECO:0000256" key="1">
    <source>
        <dbReference type="SAM" id="Phobius"/>
    </source>
</evidence>
<keyword evidence="1" id="KW-0812">Transmembrane</keyword>
<dbReference type="Proteomes" id="UP000245380">
    <property type="component" value="Unassembled WGS sequence"/>
</dbReference>
<protein>
    <recommendedName>
        <fullName evidence="2">SHOCT domain-containing protein</fullName>
    </recommendedName>
</protein>
<sequence length="78" mass="8679">MGYGMMGGWGGFGLIGLIFQIAALIAIVYLVMYAVRFFSGNHRSSHADDAQKILAERFARGEISAEEYRSMKEQLDSK</sequence>
<evidence type="ECO:0000313" key="3">
    <source>
        <dbReference type="EMBL" id="PWI54694.1"/>
    </source>
</evidence>